<name>A0AAN9QD83_CANGL</name>
<comment type="caution">
    <text evidence="1">The sequence shown here is derived from an EMBL/GenBank/DDBJ whole genome shotgun (WGS) entry which is preliminary data.</text>
</comment>
<reference evidence="1 2" key="1">
    <citation type="submission" date="2024-01" db="EMBL/GenBank/DDBJ databases">
        <title>The genomes of 5 underutilized Papilionoideae crops provide insights into root nodulation and disease resistanc.</title>
        <authorList>
            <person name="Jiang F."/>
        </authorList>
    </citation>
    <scope>NUCLEOTIDE SEQUENCE [LARGE SCALE GENOMIC DNA]</scope>
    <source>
        <strain evidence="1">LVBAO_FW01</strain>
        <tissue evidence="1">Leaves</tissue>
    </source>
</reference>
<protein>
    <submittedName>
        <fullName evidence="1">Uncharacterized protein</fullName>
    </submittedName>
</protein>
<organism evidence="1 2">
    <name type="scientific">Canavalia gladiata</name>
    <name type="common">Sword bean</name>
    <name type="synonym">Dolichos gladiatus</name>
    <dbReference type="NCBI Taxonomy" id="3824"/>
    <lineage>
        <taxon>Eukaryota</taxon>
        <taxon>Viridiplantae</taxon>
        <taxon>Streptophyta</taxon>
        <taxon>Embryophyta</taxon>
        <taxon>Tracheophyta</taxon>
        <taxon>Spermatophyta</taxon>
        <taxon>Magnoliopsida</taxon>
        <taxon>eudicotyledons</taxon>
        <taxon>Gunneridae</taxon>
        <taxon>Pentapetalae</taxon>
        <taxon>rosids</taxon>
        <taxon>fabids</taxon>
        <taxon>Fabales</taxon>
        <taxon>Fabaceae</taxon>
        <taxon>Papilionoideae</taxon>
        <taxon>50 kb inversion clade</taxon>
        <taxon>NPAAA clade</taxon>
        <taxon>indigoferoid/millettioid clade</taxon>
        <taxon>Phaseoleae</taxon>
        <taxon>Canavalia</taxon>
    </lineage>
</organism>
<sequence length="75" mass="8667">MPRQSILIPHRDQIKEGNDSFEMDDWMCGKEKRKFCATFGGRIIAPALKELDKDLNVRKNVSFNDLVQQMIDANV</sequence>
<dbReference type="EMBL" id="JAYMYQ010000005">
    <property type="protein sequence ID" value="KAK7330902.1"/>
    <property type="molecule type" value="Genomic_DNA"/>
</dbReference>
<gene>
    <name evidence="1" type="ORF">VNO77_25108</name>
</gene>
<evidence type="ECO:0000313" key="1">
    <source>
        <dbReference type="EMBL" id="KAK7330902.1"/>
    </source>
</evidence>
<proteinExistence type="predicted"/>
<dbReference type="Proteomes" id="UP001367508">
    <property type="component" value="Unassembled WGS sequence"/>
</dbReference>
<dbReference type="AlphaFoldDB" id="A0AAN9QD83"/>
<keyword evidence="2" id="KW-1185">Reference proteome</keyword>
<evidence type="ECO:0000313" key="2">
    <source>
        <dbReference type="Proteomes" id="UP001367508"/>
    </source>
</evidence>
<accession>A0AAN9QD83</accession>